<protein>
    <recommendedName>
        <fullName evidence="20">CCR4-NOT transcription complex subunit 4</fullName>
        <ecNumber evidence="5">2.3.2.27</ecNumber>
    </recommendedName>
    <alternativeName>
        <fullName evidence="23">CCR4-associated factor 4</fullName>
    </alternativeName>
    <alternativeName>
        <fullName evidence="24">E3 ubiquitin-protein ligase CNOT4</fullName>
    </alternativeName>
    <alternativeName>
        <fullName evidence="21">Potential transcriptional repressor NOT4Hp</fullName>
    </alternativeName>
    <alternativeName>
        <fullName evidence="22">RING-type E3 ubiquitin transferase CNOT4</fullName>
    </alternativeName>
</protein>
<dbReference type="GO" id="GO:0016567">
    <property type="term" value="P:protein ubiquitination"/>
    <property type="evidence" value="ECO:0007669"/>
    <property type="project" value="TreeGrafter"/>
</dbReference>
<evidence type="ECO:0000256" key="5">
    <source>
        <dbReference type="ARBA" id="ARBA00012483"/>
    </source>
</evidence>
<evidence type="ECO:0000256" key="17">
    <source>
        <dbReference type="ARBA" id="ARBA00023242"/>
    </source>
</evidence>
<evidence type="ECO:0000256" key="20">
    <source>
        <dbReference type="ARBA" id="ARBA00071435"/>
    </source>
</evidence>
<evidence type="ECO:0000256" key="6">
    <source>
        <dbReference type="ARBA" id="ARBA00022481"/>
    </source>
</evidence>
<keyword evidence="12" id="KW-0833">Ubl conjugation pathway</keyword>
<feature type="compositionally biased region" description="Polar residues" evidence="27">
    <location>
        <begin position="332"/>
        <end position="343"/>
    </location>
</feature>
<dbReference type="Gene3D" id="3.30.40.10">
    <property type="entry name" value="Zinc/RING finger domain, C3HC4 (zinc finger)"/>
    <property type="match status" value="1"/>
</dbReference>
<evidence type="ECO:0000256" key="15">
    <source>
        <dbReference type="ARBA" id="ARBA00022884"/>
    </source>
</evidence>
<evidence type="ECO:0000256" key="24">
    <source>
        <dbReference type="ARBA" id="ARBA00083942"/>
    </source>
</evidence>
<feature type="domain" description="C3H1-type" evidence="30">
    <location>
        <begin position="182"/>
        <end position="209"/>
    </location>
</feature>
<keyword evidence="17" id="KW-0539">Nucleus</keyword>
<evidence type="ECO:0000256" key="11">
    <source>
        <dbReference type="ARBA" id="ARBA00022771"/>
    </source>
</evidence>
<dbReference type="InParanoid" id="A0A1X7VIE1"/>
<feature type="compositionally biased region" description="Basic and acidic residues" evidence="27">
    <location>
        <begin position="432"/>
        <end position="443"/>
    </location>
</feature>
<evidence type="ECO:0000256" key="12">
    <source>
        <dbReference type="ARBA" id="ARBA00022786"/>
    </source>
</evidence>
<keyword evidence="10 26" id="KW-0479">Metal-binding</keyword>
<comment type="catalytic activity">
    <reaction evidence="1">
        <text>S-ubiquitinyl-[E2 ubiquitin-conjugating enzyme]-L-cysteine + [acceptor protein]-L-lysine = [E2 ubiquitin-conjugating enzyme]-L-cysteine + N(6)-ubiquitinyl-[acceptor protein]-L-lysine.</text>
        <dbReference type="EC" id="2.3.2.27"/>
    </reaction>
</comment>
<evidence type="ECO:0000256" key="3">
    <source>
        <dbReference type="ARBA" id="ARBA00004496"/>
    </source>
</evidence>
<evidence type="ECO:0000259" key="28">
    <source>
        <dbReference type="PROSITE" id="PS50089"/>
    </source>
</evidence>
<feature type="region of interest" description="Disordered" evidence="27">
    <location>
        <begin position="633"/>
        <end position="655"/>
    </location>
</feature>
<feature type="region of interest" description="Disordered" evidence="27">
    <location>
        <begin position="669"/>
        <end position="705"/>
    </location>
</feature>
<feature type="region of interest" description="Disordered" evidence="27">
    <location>
        <begin position="770"/>
        <end position="841"/>
    </location>
</feature>
<dbReference type="PROSITE" id="PS50089">
    <property type="entry name" value="ZF_RING_2"/>
    <property type="match status" value="1"/>
</dbReference>
<dbReference type="GO" id="GO:0008270">
    <property type="term" value="F:zinc ion binding"/>
    <property type="evidence" value="ECO:0007669"/>
    <property type="project" value="UniProtKB-KW"/>
</dbReference>
<dbReference type="InterPro" id="IPR001841">
    <property type="entry name" value="Znf_RING"/>
</dbReference>
<dbReference type="AlphaFoldDB" id="A0A1X7VIE1"/>
<name>A0A1X7VIE1_AMPQE</name>
<keyword evidence="16" id="KW-0175">Coiled coil</keyword>
<evidence type="ECO:0000256" key="25">
    <source>
        <dbReference type="PROSITE-ProRule" id="PRU00176"/>
    </source>
</evidence>
<reference evidence="32" key="1">
    <citation type="journal article" date="2010" name="Nature">
        <title>The Amphimedon queenslandica genome and the evolution of animal complexity.</title>
        <authorList>
            <person name="Srivastava M."/>
            <person name="Simakov O."/>
            <person name="Chapman J."/>
            <person name="Fahey B."/>
            <person name="Gauthier M.E."/>
            <person name="Mitros T."/>
            <person name="Richards G.S."/>
            <person name="Conaco C."/>
            <person name="Dacre M."/>
            <person name="Hellsten U."/>
            <person name="Larroux C."/>
            <person name="Putnam N.H."/>
            <person name="Stanke M."/>
            <person name="Adamska M."/>
            <person name="Darling A."/>
            <person name="Degnan S.M."/>
            <person name="Oakley T.H."/>
            <person name="Plachetzki D.C."/>
            <person name="Zhai Y."/>
            <person name="Adamski M."/>
            <person name="Calcino A."/>
            <person name="Cummins S.F."/>
            <person name="Goodstein D.M."/>
            <person name="Harris C."/>
            <person name="Jackson D.J."/>
            <person name="Leys S.P."/>
            <person name="Shu S."/>
            <person name="Woodcroft B.J."/>
            <person name="Vervoort M."/>
            <person name="Kosik K.S."/>
            <person name="Manning G."/>
            <person name="Degnan B.M."/>
            <person name="Rokhsar D.S."/>
        </authorList>
    </citation>
    <scope>NUCLEOTIDE SEQUENCE [LARGE SCALE GENOMIC DNA]</scope>
</reference>
<proteinExistence type="predicted"/>
<gene>
    <name evidence="31" type="primary">100632654</name>
</gene>
<evidence type="ECO:0000256" key="14">
    <source>
        <dbReference type="ARBA" id="ARBA00022843"/>
    </source>
</evidence>
<evidence type="ECO:0000313" key="31">
    <source>
        <dbReference type="EnsemblMetazoa" id="Aqu2.1.39683_001"/>
    </source>
</evidence>
<dbReference type="InterPro" id="IPR039515">
    <property type="entry name" value="NOT4_mRING-HC-C4C4"/>
</dbReference>
<feature type="compositionally biased region" description="Acidic residues" evidence="27">
    <location>
        <begin position="412"/>
        <end position="431"/>
    </location>
</feature>
<evidence type="ECO:0000256" key="26">
    <source>
        <dbReference type="PROSITE-ProRule" id="PRU00723"/>
    </source>
</evidence>
<evidence type="ECO:0000256" key="21">
    <source>
        <dbReference type="ARBA" id="ARBA00075062"/>
    </source>
</evidence>
<evidence type="ECO:0000256" key="18">
    <source>
        <dbReference type="ARBA" id="ARBA00057081"/>
    </source>
</evidence>
<dbReference type="SMART" id="SM00360">
    <property type="entry name" value="RRM"/>
    <property type="match status" value="1"/>
</dbReference>
<dbReference type="InterPro" id="IPR012677">
    <property type="entry name" value="Nucleotide-bd_a/b_plait_sf"/>
</dbReference>
<reference evidence="31" key="2">
    <citation type="submission" date="2017-05" db="UniProtKB">
        <authorList>
            <consortium name="EnsemblMetazoa"/>
        </authorList>
    </citation>
    <scope>IDENTIFICATION</scope>
</reference>
<evidence type="ECO:0000313" key="32">
    <source>
        <dbReference type="Proteomes" id="UP000007879"/>
    </source>
</evidence>
<accession>A0A1X7VIE1</accession>
<keyword evidence="32" id="KW-1185">Reference proteome</keyword>
<dbReference type="EnsemblMetazoa" id="Aqu2.1.39683_001">
    <property type="protein sequence ID" value="Aqu2.1.39683_001"/>
    <property type="gene ID" value="Aqu2.1.39683"/>
</dbReference>
<dbReference type="GO" id="GO:0005829">
    <property type="term" value="C:cytosol"/>
    <property type="evidence" value="ECO:0007669"/>
    <property type="project" value="UniProtKB-ARBA"/>
</dbReference>
<evidence type="ECO:0000256" key="1">
    <source>
        <dbReference type="ARBA" id="ARBA00000900"/>
    </source>
</evidence>
<feature type="zinc finger region" description="C3H1-type" evidence="26">
    <location>
        <begin position="182"/>
        <end position="209"/>
    </location>
</feature>
<dbReference type="InterPro" id="IPR000571">
    <property type="entry name" value="Znf_CCCH"/>
</dbReference>
<evidence type="ECO:0000256" key="7">
    <source>
        <dbReference type="ARBA" id="ARBA00022490"/>
    </source>
</evidence>
<feature type="region of interest" description="Disordered" evidence="27">
    <location>
        <begin position="986"/>
        <end position="1007"/>
    </location>
</feature>
<dbReference type="InterPro" id="IPR003954">
    <property type="entry name" value="RRM_euk-type"/>
</dbReference>
<feature type="compositionally biased region" description="Polar residues" evidence="27">
    <location>
        <begin position="633"/>
        <end position="651"/>
    </location>
</feature>
<keyword evidence="11 26" id="KW-0863">Zinc-finger</keyword>
<evidence type="ECO:0000256" key="4">
    <source>
        <dbReference type="ARBA" id="ARBA00004906"/>
    </source>
</evidence>
<feature type="domain" description="RRM" evidence="29">
    <location>
        <begin position="101"/>
        <end position="185"/>
    </location>
</feature>
<dbReference type="PANTHER" id="PTHR12603">
    <property type="entry name" value="CCR4-NOT TRANSCRIPTION COMPLEX RELATED"/>
    <property type="match status" value="1"/>
</dbReference>
<dbReference type="PROSITE" id="PS50103">
    <property type="entry name" value="ZF_C3H1"/>
    <property type="match status" value="1"/>
</dbReference>
<dbReference type="EC" id="2.3.2.27" evidence="5"/>
<feature type="region of interest" description="Disordered" evidence="27">
    <location>
        <begin position="242"/>
        <end position="514"/>
    </location>
</feature>
<dbReference type="PANTHER" id="PTHR12603:SF0">
    <property type="entry name" value="CCR4-NOT TRANSCRIPTION COMPLEX SUBUNIT 4"/>
    <property type="match status" value="1"/>
</dbReference>
<keyword evidence="7" id="KW-0963">Cytoplasm</keyword>
<dbReference type="FunFam" id="3.30.70.330:FF:000044">
    <property type="entry name" value="Putative ccr4-not transcription complex subunit 4"/>
    <property type="match status" value="1"/>
</dbReference>
<dbReference type="STRING" id="400682.A0A1X7VIE1"/>
<dbReference type="KEGG" id="aqu:100632654"/>
<dbReference type="FunFam" id="3.30.40.10:FF:000006">
    <property type="entry name" value="CCR4-NOT transcription complex subunit 4"/>
    <property type="match status" value="1"/>
</dbReference>
<dbReference type="eggNOG" id="KOG2068">
    <property type="taxonomic scope" value="Eukaryota"/>
</dbReference>
<dbReference type="SUPFAM" id="SSF57850">
    <property type="entry name" value="RING/U-box"/>
    <property type="match status" value="1"/>
</dbReference>
<keyword evidence="9" id="KW-0808">Transferase</keyword>
<evidence type="ECO:0000256" key="10">
    <source>
        <dbReference type="ARBA" id="ARBA00022723"/>
    </source>
</evidence>
<feature type="compositionally biased region" description="Low complexity" evidence="27">
    <location>
        <begin position="770"/>
        <end position="782"/>
    </location>
</feature>
<dbReference type="Pfam" id="PF14570">
    <property type="entry name" value="zf-RING_4"/>
    <property type="match status" value="1"/>
</dbReference>
<evidence type="ECO:0000256" key="9">
    <source>
        <dbReference type="ARBA" id="ARBA00022679"/>
    </source>
</evidence>
<feature type="compositionally biased region" description="Polar residues" evidence="27">
    <location>
        <begin position="372"/>
        <end position="384"/>
    </location>
</feature>
<organism evidence="31">
    <name type="scientific">Amphimedon queenslandica</name>
    <name type="common">Sponge</name>
    <dbReference type="NCBI Taxonomy" id="400682"/>
    <lineage>
        <taxon>Eukaryota</taxon>
        <taxon>Metazoa</taxon>
        <taxon>Porifera</taxon>
        <taxon>Demospongiae</taxon>
        <taxon>Heteroscleromorpha</taxon>
        <taxon>Haplosclerida</taxon>
        <taxon>Niphatidae</taxon>
        <taxon>Amphimedon</taxon>
    </lineage>
</organism>
<sequence length="1007" mass="109801">MDEPECPLCLEPLAIDDINFYPCVCRYQICRFCWHRIRMDEGGKCPHCRTVYSENPAEYNPPSPEQINQLKTKGKKKSQDKKQKIIESRKNLTDVRVLQKNLIFVLGLSPRLADPEILKKSEYFGKYGKIHKVVLNHHTIYNGSLGPSVSAYVTYQREEDALRAMQAVNNAFIDGRILKASFGTTKYCSFFLRGLQCTKPDCMYLHELGDTEASFTKEDMQQGKHQDYEIATLESQSITVNKEYPLKKSTRSKQGGHTGSGGSGHNKINSNKTAPPAESALPLTSNWGSKGDKPRKKVHKQLSVPHHCSEPRPLQRTLSNPSSRSHEDKDPQSLSTSPASTVSLEGRREKGGGGRGKRGGGDSVEEDESQYHFVSTSSQCSDVTTDFDEEADDTRKEGLQGGNMASSFIGREEEEEEEEGGYDDIEEEGEKVEEKSVTWKRNDDEDEDSTTLNVFKALGVSPTGGHDFGNLGVSWSRDPPSPHSSKSLSQRDGEGQLSSPPPLPSSSPVFMSMPWEVPHESSTNTLTDLLSTNYRVSPPLMSKGLVDERQRLASASYVNYGPTTNNHLDELHTKSSIESPRSSLLLDNKVDSFQSSLDDDFQSLFSAGSMQSLENALQVTSLDVTSSAGPSSSSKLFSLFQNPSPPSSGGASTERKSLLPTLNLTPAVGHFDSAGTNGEWPKFDDNNSNKQKGGTTIAPPPGFGNCKPFPKATTPTSAYTLWGEGTYQQTNKDDKSSSLVQAPPLPAAPGSRPVPIGAIQHNLLEASLFNSSSPNSSSSYSLKKVPETLTSSHHVQQRPQQHQHLLYPPGSSPHGNKTPLLPQPVQPAAKTAQQHNLKQQQQRAMLLRQQQQQQYQKHHQVQLAAIQQQMYLYQQQVLAHQQASGGVSQKRPSSSYPPAVVPVPQSTAANAYKTVPVPHQTAASNPHPTPLYFGGWYPAYATWGLPAAPGLAVAPSGHNIGRLAGGTVPGLQGSRSVAGVTGVLGQTQGIPPSGSQVEQKFQNTTLN</sequence>
<dbReference type="InterPro" id="IPR035979">
    <property type="entry name" value="RBD_domain_sf"/>
</dbReference>
<dbReference type="EnsemblMetazoa" id="XM_011411945.2">
    <property type="protein sequence ID" value="XP_011410247.1"/>
    <property type="gene ID" value="LOC100632654"/>
</dbReference>
<dbReference type="PROSITE" id="PS50102">
    <property type="entry name" value="RRM"/>
    <property type="match status" value="1"/>
</dbReference>
<evidence type="ECO:0000256" key="13">
    <source>
        <dbReference type="ARBA" id="ARBA00022833"/>
    </source>
</evidence>
<keyword evidence="13 26" id="KW-0862">Zinc</keyword>
<dbReference type="Gene3D" id="3.30.70.330">
    <property type="match status" value="1"/>
</dbReference>
<evidence type="ECO:0000256" key="22">
    <source>
        <dbReference type="ARBA" id="ARBA00077837"/>
    </source>
</evidence>
<dbReference type="SUPFAM" id="SSF54928">
    <property type="entry name" value="RNA-binding domain, RBD"/>
    <property type="match status" value="1"/>
</dbReference>
<evidence type="ECO:0000256" key="27">
    <source>
        <dbReference type="SAM" id="MobiDB-lite"/>
    </source>
</evidence>
<dbReference type="InterPro" id="IPR034261">
    <property type="entry name" value="CNOT4_RRM"/>
</dbReference>
<dbReference type="SMART" id="SM00361">
    <property type="entry name" value="RRM_1"/>
    <property type="match status" value="1"/>
</dbReference>
<evidence type="ECO:0000256" key="16">
    <source>
        <dbReference type="ARBA" id="ARBA00023054"/>
    </source>
</evidence>
<keyword evidence="8" id="KW-0597">Phosphoprotein</keyword>
<feature type="compositionally biased region" description="Low complexity" evidence="27">
    <location>
        <begin position="793"/>
        <end position="804"/>
    </location>
</feature>
<dbReference type="CDD" id="cd16618">
    <property type="entry name" value="mRING-HC-C4C4_CNOT4"/>
    <property type="match status" value="1"/>
</dbReference>
<keyword evidence="14" id="KW-0832">Ubl conjugation</keyword>
<dbReference type="Pfam" id="PF00076">
    <property type="entry name" value="RRM_1"/>
    <property type="match status" value="1"/>
</dbReference>
<dbReference type="InterPro" id="IPR013083">
    <property type="entry name" value="Znf_RING/FYVE/PHD"/>
</dbReference>
<evidence type="ECO:0000256" key="19">
    <source>
        <dbReference type="ARBA" id="ARBA00062432"/>
    </source>
</evidence>
<dbReference type="InterPro" id="IPR000504">
    <property type="entry name" value="RRM_dom"/>
</dbReference>
<evidence type="ECO:0000256" key="2">
    <source>
        <dbReference type="ARBA" id="ARBA00004123"/>
    </source>
</evidence>
<feature type="domain" description="RING-type" evidence="28">
    <location>
        <begin position="6"/>
        <end position="49"/>
    </location>
</feature>
<keyword evidence="15 25" id="KW-0694">RNA-binding</keyword>
<comment type="subunit">
    <text evidence="19">Interacts with CNOT1 via its C-terminus but does not stably associate with the CCR4-NOT complex. Interacts (via RING domain) with UBE2D2. Interacts with ABCE1, PINK1 and PELO.</text>
</comment>
<dbReference type="GO" id="GO:0061630">
    <property type="term" value="F:ubiquitin protein ligase activity"/>
    <property type="evidence" value="ECO:0007669"/>
    <property type="project" value="UniProtKB-EC"/>
</dbReference>
<comment type="pathway">
    <text evidence="4">Protein modification; protein ubiquitination.</text>
</comment>
<comment type="function">
    <text evidence="18">Has E3 ubiquitin ligase activity, promoting ubiquitination and degradation of target proteins. Involved in activation of the JAK/STAT pathway. Catalyzes ubiquitination of methylated RBM15. Plays a role in quality control of translation of mitochondrial outer membrane-localized mRNA. As part of the PINK1-regulated signaling, upon mitochondria damage, ubiquitinates ABCE1 and thereby recruits autophagy receptors to the mitochondrial outer membrane to initiate mitophagy.</text>
</comment>
<dbReference type="Proteomes" id="UP000007879">
    <property type="component" value="Unassembled WGS sequence"/>
</dbReference>
<dbReference type="CDD" id="cd12438">
    <property type="entry name" value="RRM_CNOT4"/>
    <property type="match status" value="1"/>
</dbReference>
<dbReference type="OrthoDB" id="1923159at2759"/>
<dbReference type="GO" id="GO:0005634">
    <property type="term" value="C:nucleus"/>
    <property type="evidence" value="ECO:0007669"/>
    <property type="project" value="UniProtKB-SubCell"/>
</dbReference>
<feature type="region of interest" description="Disordered" evidence="27">
    <location>
        <begin position="728"/>
        <end position="754"/>
    </location>
</feature>
<evidence type="ECO:0000259" key="29">
    <source>
        <dbReference type="PROSITE" id="PS50102"/>
    </source>
</evidence>
<dbReference type="GO" id="GO:0030014">
    <property type="term" value="C:CCR4-NOT complex"/>
    <property type="evidence" value="ECO:0007669"/>
    <property type="project" value="InterPro"/>
</dbReference>
<keyword evidence="6" id="KW-0488">Methylation</keyword>
<dbReference type="GO" id="GO:0003723">
    <property type="term" value="F:RNA binding"/>
    <property type="evidence" value="ECO:0007669"/>
    <property type="project" value="UniProtKB-UniRule"/>
</dbReference>
<comment type="subcellular location">
    <subcellularLocation>
        <location evidence="3">Cytoplasm</location>
    </subcellularLocation>
    <subcellularLocation>
        <location evidence="2">Nucleus</location>
    </subcellularLocation>
</comment>
<dbReference type="InterPro" id="IPR039780">
    <property type="entry name" value="Mot2"/>
</dbReference>
<evidence type="ECO:0000259" key="30">
    <source>
        <dbReference type="PROSITE" id="PS50103"/>
    </source>
</evidence>
<evidence type="ECO:0000256" key="23">
    <source>
        <dbReference type="ARBA" id="ARBA00083547"/>
    </source>
</evidence>
<evidence type="ECO:0000256" key="8">
    <source>
        <dbReference type="ARBA" id="ARBA00022553"/>
    </source>
</evidence>